<organism evidence="1 2">
    <name type="scientific">Vibrio europaeus</name>
    <dbReference type="NCBI Taxonomy" id="300876"/>
    <lineage>
        <taxon>Bacteria</taxon>
        <taxon>Pseudomonadati</taxon>
        <taxon>Pseudomonadota</taxon>
        <taxon>Gammaproteobacteria</taxon>
        <taxon>Vibrionales</taxon>
        <taxon>Vibrionaceae</taxon>
        <taxon>Vibrio</taxon>
        <taxon>Vibrio oreintalis group</taxon>
    </lineage>
</organism>
<dbReference type="AlphaFoldDB" id="A0AAE7DWH4"/>
<sequence>MLNLTKTHCVDVAEIELSNAQDWLIDEPEQIVAIEEIFSAEVDSLH</sequence>
<proteinExistence type="predicted"/>
<name>A0AAE7DWH4_9VIBR</name>
<accession>A0AAE7DWH4</accession>
<evidence type="ECO:0000313" key="1">
    <source>
        <dbReference type="EMBL" id="QJY35766.1"/>
    </source>
</evidence>
<reference evidence="1 2" key="1">
    <citation type="submission" date="2020-05" db="EMBL/GenBank/DDBJ databases">
        <title>First description outside Europe of the emergent pathogen for shellfish aquaculture Vibrio europaeus.</title>
        <authorList>
            <person name="Dubert J."/>
            <person name="Rojas R."/>
        </authorList>
    </citation>
    <scope>NUCLEOTIDE SEQUENCE [LARGE SCALE GENOMIC DNA]</scope>
    <source>
        <strain evidence="1 2">NPI-1</strain>
    </source>
</reference>
<dbReference type="RefSeq" id="WP_171801328.1">
    <property type="nucleotide sequence ID" value="NZ_CP053541.1"/>
</dbReference>
<dbReference type="EMBL" id="CP053541">
    <property type="protein sequence ID" value="QJY35766.1"/>
    <property type="molecule type" value="Genomic_DNA"/>
</dbReference>
<gene>
    <name evidence="1" type="ORF">HOO69_03715</name>
</gene>
<dbReference type="Proteomes" id="UP000501443">
    <property type="component" value="Chromosome 1"/>
</dbReference>
<evidence type="ECO:0000313" key="2">
    <source>
        <dbReference type="Proteomes" id="UP000501443"/>
    </source>
</evidence>
<protein>
    <submittedName>
        <fullName evidence="1">Uncharacterized protein</fullName>
    </submittedName>
</protein>